<proteinExistence type="predicted"/>
<sequence length="132" mass="14926">MGVGSHLVAWITDYLTGRPQYVRLGDCTGPTLWPAAQEHRRELALSGPVQQVVHLTRQSLLLEVTCFNLNPPRPGSLVVDFRRPRPHPEPVIIKGDCVEVVHTYTNTWECSWMINWTGLPTQTLQERTATTL</sequence>
<evidence type="ECO:0000313" key="1">
    <source>
        <dbReference type="EMBL" id="KAI3368583.1"/>
    </source>
</evidence>
<organism evidence="1 2">
    <name type="scientific">Scortum barcoo</name>
    <name type="common">barcoo grunter</name>
    <dbReference type="NCBI Taxonomy" id="214431"/>
    <lineage>
        <taxon>Eukaryota</taxon>
        <taxon>Metazoa</taxon>
        <taxon>Chordata</taxon>
        <taxon>Craniata</taxon>
        <taxon>Vertebrata</taxon>
        <taxon>Euteleostomi</taxon>
        <taxon>Actinopterygii</taxon>
        <taxon>Neopterygii</taxon>
        <taxon>Teleostei</taxon>
        <taxon>Neoteleostei</taxon>
        <taxon>Acanthomorphata</taxon>
        <taxon>Eupercaria</taxon>
        <taxon>Centrarchiformes</taxon>
        <taxon>Terapontoidei</taxon>
        <taxon>Terapontidae</taxon>
        <taxon>Scortum</taxon>
    </lineage>
</organism>
<gene>
    <name evidence="1" type="ORF">L3Q82_025588</name>
</gene>
<reference evidence="1" key="1">
    <citation type="submission" date="2022-04" db="EMBL/GenBank/DDBJ databases">
        <title>Jade perch genome.</title>
        <authorList>
            <person name="Chao B."/>
        </authorList>
    </citation>
    <scope>NUCLEOTIDE SEQUENCE</scope>
    <source>
        <strain evidence="1">CB-2022</strain>
    </source>
</reference>
<keyword evidence="2" id="KW-1185">Reference proteome</keyword>
<dbReference type="EMBL" id="CM041538">
    <property type="protein sequence ID" value="KAI3368583.1"/>
    <property type="molecule type" value="Genomic_DNA"/>
</dbReference>
<protein>
    <submittedName>
        <fullName evidence="1">Uncharacterized protein</fullName>
    </submittedName>
</protein>
<comment type="caution">
    <text evidence="1">The sequence shown here is derived from an EMBL/GenBank/DDBJ whole genome shotgun (WGS) entry which is preliminary data.</text>
</comment>
<accession>A0ACB8WL68</accession>
<evidence type="ECO:0000313" key="2">
    <source>
        <dbReference type="Proteomes" id="UP000831701"/>
    </source>
</evidence>
<dbReference type="Proteomes" id="UP000831701">
    <property type="component" value="Chromosome 8"/>
</dbReference>
<feature type="non-terminal residue" evidence="1">
    <location>
        <position position="132"/>
    </location>
</feature>
<name>A0ACB8WL68_9TELE</name>